<evidence type="ECO:0000313" key="3">
    <source>
        <dbReference type="EMBL" id="UPT87922.1"/>
    </source>
</evidence>
<dbReference type="SMART" id="SM00857">
    <property type="entry name" value="Resolvase"/>
    <property type="match status" value="1"/>
</dbReference>
<dbReference type="InterPro" id="IPR025827">
    <property type="entry name" value="Zn_ribbon_recom_dom"/>
</dbReference>
<dbReference type="GO" id="GO:0003677">
    <property type="term" value="F:DNA binding"/>
    <property type="evidence" value="ECO:0007669"/>
    <property type="project" value="UniProtKB-KW"/>
</dbReference>
<reference evidence="3" key="1">
    <citation type="journal article" date="2017" name="Syst. Appl. Microbiol.">
        <title>Soybeans inoculated with root zone soils of Canadian native legumes harbour diverse and novel Bradyrhizobium spp. that possess agricultural potential.</title>
        <authorList>
            <person name="Bromfield E.S.P."/>
            <person name="Cloutier S."/>
            <person name="Tambong J.T."/>
            <person name="Tran Thi T.V."/>
        </authorList>
    </citation>
    <scope>NUCLEOTIDE SEQUENCE</scope>
    <source>
        <strain evidence="3">1S5</strain>
    </source>
</reference>
<dbReference type="PANTHER" id="PTHR30461:SF2">
    <property type="entry name" value="SERINE RECOMBINASE PINE-RELATED"/>
    <property type="match status" value="1"/>
</dbReference>
<dbReference type="Gene3D" id="3.90.1750.20">
    <property type="entry name" value="Putative Large Serine Recombinase, Chain B, Domain 2"/>
    <property type="match status" value="1"/>
</dbReference>
<dbReference type="Gene3D" id="3.40.50.1390">
    <property type="entry name" value="Resolvase, N-terminal catalytic domain"/>
    <property type="match status" value="1"/>
</dbReference>
<dbReference type="AlphaFoldDB" id="A0A8T5V7R0"/>
<evidence type="ECO:0000256" key="1">
    <source>
        <dbReference type="ARBA" id="ARBA00023125"/>
    </source>
</evidence>
<dbReference type="InterPro" id="IPR006119">
    <property type="entry name" value="Resolv_N"/>
</dbReference>
<dbReference type="InterPro" id="IPR011109">
    <property type="entry name" value="DNA_bind_recombinase_dom"/>
</dbReference>
<dbReference type="EMBL" id="CP096255">
    <property type="protein sequence ID" value="UPT87922.1"/>
    <property type="molecule type" value="Genomic_DNA"/>
</dbReference>
<sequence>MDTQRPPRAYSYIRFSTPEQAKGHSLERQISAARAWAAANHVVLDDELTFRDRGVSGFTGANVETGELGVFLERVKDGTIPRGSWLLVENLDRVSRQSARKAVRTIEDIVEAGITLVDLSDGGGKEYSAEALDKDQFLFVMMVMKFIRANEESATKGSRVAKAHAARRKKFAGQEKLTKPYTLKLPGWLRWDASTSSYALIEERAALLRWMFEMADGGMGVHSIAAHLNETKEDTWGAGKWKAKYWHRSYVRKLLANKAAIGIFVPHRVVKVEGMRTKQRIPEAAIEHRFPAAVDRELFERVNARLSTTEARGKNATAPVRSIFAGVMKCQYCGGTVTRVNKGAHVYLVCAAAHAKAGTCKYESLPYAEAVSAFRNRLLGTLEDAPTGNDTAAMDARIEQLKGTVDAGEDYVNELLDVRISDKSRAAGQRLREAEQELERHREELRELLERRETLMSTNVKKRLAAVEKALTAEPMDTEEANKALRGAASKMVMRPQNARLDIWWHHADNPQETLFMTSRFDWDANSIENMLEEE</sequence>
<gene>
    <name evidence="3" type="ORF">HAP41_0000001825</name>
</gene>
<dbReference type="Proteomes" id="UP000551709">
    <property type="component" value="Chromosome"/>
</dbReference>
<dbReference type="Pfam" id="PF13408">
    <property type="entry name" value="Zn_ribbon_recom"/>
    <property type="match status" value="1"/>
</dbReference>
<organism evidence="3 4">
    <name type="scientific">Bradyrhizobium barranii subsp. apii</name>
    <dbReference type="NCBI Taxonomy" id="2819348"/>
    <lineage>
        <taxon>Bacteria</taxon>
        <taxon>Pseudomonadati</taxon>
        <taxon>Pseudomonadota</taxon>
        <taxon>Alphaproteobacteria</taxon>
        <taxon>Hyphomicrobiales</taxon>
        <taxon>Nitrobacteraceae</taxon>
        <taxon>Bradyrhizobium</taxon>
        <taxon>Bradyrhizobium barranii</taxon>
    </lineage>
</organism>
<keyword evidence="2" id="KW-0233">DNA recombination</keyword>
<dbReference type="CDD" id="cd00338">
    <property type="entry name" value="Ser_Recombinase"/>
    <property type="match status" value="1"/>
</dbReference>
<dbReference type="SUPFAM" id="SSF53041">
    <property type="entry name" value="Resolvase-like"/>
    <property type="match status" value="1"/>
</dbReference>
<dbReference type="Pfam" id="PF00239">
    <property type="entry name" value="Resolvase"/>
    <property type="match status" value="1"/>
</dbReference>
<reference evidence="3" key="2">
    <citation type="submission" date="2022-04" db="EMBL/GenBank/DDBJ databases">
        <authorList>
            <person name="Bromfield E.S.P."/>
            <person name="Cloutier S."/>
        </authorList>
    </citation>
    <scope>NUCLEOTIDE SEQUENCE</scope>
    <source>
        <strain evidence="3">1S5</strain>
    </source>
</reference>
<dbReference type="PANTHER" id="PTHR30461">
    <property type="entry name" value="DNA-INVERTASE FROM LAMBDOID PROPHAGE"/>
    <property type="match status" value="1"/>
</dbReference>
<dbReference type="RefSeq" id="WP_166062132.1">
    <property type="nucleotide sequence ID" value="NZ_CP096255.1"/>
</dbReference>
<accession>A0A8T5V7R0</accession>
<evidence type="ECO:0000313" key="4">
    <source>
        <dbReference type="Proteomes" id="UP000551709"/>
    </source>
</evidence>
<keyword evidence="1" id="KW-0238">DNA-binding</keyword>
<dbReference type="Pfam" id="PF07508">
    <property type="entry name" value="Recombinase"/>
    <property type="match status" value="1"/>
</dbReference>
<evidence type="ECO:0000256" key="2">
    <source>
        <dbReference type="ARBA" id="ARBA00023172"/>
    </source>
</evidence>
<dbReference type="InterPro" id="IPR038109">
    <property type="entry name" value="DNA_bind_recomb_sf"/>
</dbReference>
<dbReference type="InterPro" id="IPR050639">
    <property type="entry name" value="SSR_resolvase"/>
</dbReference>
<name>A0A8T5V7R0_9BRAD</name>
<dbReference type="GO" id="GO:0000150">
    <property type="term" value="F:DNA strand exchange activity"/>
    <property type="evidence" value="ECO:0007669"/>
    <property type="project" value="InterPro"/>
</dbReference>
<dbReference type="InterPro" id="IPR036162">
    <property type="entry name" value="Resolvase-like_N_sf"/>
</dbReference>
<proteinExistence type="predicted"/>
<dbReference type="PROSITE" id="PS51737">
    <property type="entry name" value="RECOMBINASE_DNA_BIND"/>
    <property type="match status" value="1"/>
</dbReference>
<dbReference type="PROSITE" id="PS51736">
    <property type="entry name" value="RECOMBINASES_3"/>
    <property type="match status" value="1"/>
</dbReference>
<protein>
    <submittedName>
        <fullName evidence="3">Recombinase family protein</fullName>
    </submittedName>
</protein>